<evidence type="ECO:0000313" key="11">
    <source>
        <dbReference type="EMBL" id="CAG9793951.1"/>
    </source>
</evidence>
<comment type="similarity">
    <text evidence="3">Belongs to the TSSC4 family.</text>
</comment>
<evidence type="ECO:0000256" key="10">
    <source>
        <dbReference type="ARBA" id="ARBA00045970"/>
    </source>
</evidence>
<evidence type="ECO:0000256" key="7">
    <source>
        <dbReference type="ARBA" id="ARBA00023187"/>
    </source>
</evidence>
<evidence type="ECO:0000256" key="8">
    <source>
        <dbReference type="ARBA" id="ARBA00023242"/>
    </source>
</evidence>
<dbReference type="GO" id="GO:0008380">
    <property type="term" value="P:RNA splicing"/>
    <property type="evidence" value="ECO:0007669"/>
    <property type="project" value="UniProtKB-KW"/>
</dbReference>
<keyword evidence="5" id="KW-0507">mRNA processing</keyword>
<name>A0A9N9RD61_9NEOP</name>
<evidence type="ECO:0000256" key="3">
    <source>
        <dbReference type="ARBA" id="ARBA00010362"/>
    </source>
</evidence>
<keyword evidence="4" id="KW-0963">Cytoplasm</keyword>
<dbReference type="Proteomes" id="UP001153714">
    <property type="component" value="Chromosome 6"/>
</dbReference>
<dbReference type="EMBL" id="OU893337">
    <property type="protein sequence ID" value="CAG9793951.1"/>
    <property type="molecule type" value="Genomic_DNA"/>
</dbReference>
<proteinExistence type="inferred from homology"/>
<sequence>MTSFHERQKSLFNQLKDAEEQYSFSKSNKVSAEQDFGTIDRQTYRKVKHEMRQFRGKESIFKRPEANIRECLRAKSVPGYIKNPKKWSYYTLSDVTPDQMSDSTNTATALAFIQEMENKEMASTKPESNNSQDDFIFKKPTFRVSSTVKRGNFSDNENIAEIKNNKIIMPEYVVGVSKKRDKKVIRPRRKSVDITKRADLKLDHLYEDNEAE</sequence>
<keyword evidence="12" id="KW-1185">Reference proteome</keyword>
<dbReference type="Pfam" id="PF15264">
    <property type="entry name" value="TSSC4"/>
    <property type="match status" value="1"/>
</dbReference>
<comment type="subcellular location">
    <subcellularLocation>
        <location evidence="2">Cytoplasm</location>
    </subcellularLocation>
    <subcellularLocation>
        <location evidence="1">Nucleus</location>
    </subcellularLocation>
</comment>
<dbReference type="GO" id="GO:0005737">
    <property type="term" value="C:cytoplasm"/>
    <property type="evidence" value="ECO:0007669"/>
    <property type="project" value="UniProtKB-SubCell"/>
</dbReference>
<dbReference type="PANTHER" id="PTHR13445:SF3">
    <property type="entry name" value="U5 SMALL NUCLEAR RIBONUCLEOPROTEIN TSSC4"/>
    <property type="match status" value="1"/>
</dbReference>
<keyword evidence="6" id="KW-0747">Spliceosome</keyword>
<reference evidence="11" key="2">
    <citation type="submission" date="2022-10" db="EMBL/GenBank/DDBJ databases">
        <authorList>
            <consortium name="ENA_rothamsted_submissions"/>
            <consortium name="culmorum"/>
            <person name="King R."/>
        </authorList>
    </citation>
    <scope>NUCLEOTIDE SEQUENCE</scope>
</reference>
<keyword evidence="8" id="KW-0539">Nucleus</keyword>
<protein>
    <recommendedName>
        <fullName evidence="9">U5 small nuclear ribonucleoprotein TSSC4</fullName>
    </recommendedName>
</protein>
<organism evidence="11 12">
    <name type="scientific">Diatraea saccharalis</name>
    <name type="common">sugarcane borer</name>
    <dbReference type="NCBI Taxonomy" id="40085"/>
    <lineage>
        <taxon>Eukaryota</taxon>
        <taxon>Metazoa</taxon>
        <taxon>Ecdysozoa</taxon>
        <taxon>Arthropoda</taxon>
        <taxon>Hexapoda</taxon>
        <taxon>Insecta</taxon>
        <taxon>Pterygota</taxon>
        <taxon>Neoptera</taxon>
        <taxon>Endopterygota</taxon>
        <taxon>Lepidoptera</taxon>
        <taxon>Glossata</taxon>
        <taxon>Ditrysia</taxon>
        <taxon>Pyraloidea</taxon>
        <taxon>Crambidae</taxon>
        <taxon>Crambinae</taxon>
        <taxon>Diatraea</taxon>
    </lineage>
</organism>
<evidence type="ECO:0000256" key="9">
    <source>
        <dbReference type="ARBA" id="ARBA00035304"/>
    </source>
</evidence>
<dbReference type="PANTHER" id="PTHR13445">
    <property type="entry name" value="TUMOR SUPPRESSING SUBTRANSFERABLE CANDIDATE 4 TSSC4"/>
    <property type="match status" value="1"/>
</dbReference>
<evidence type="ECO:0000256" key="6">
    <source>
        <dbReference type="ARBA" id="ARBA00022728"/>
    </source>
</evidence>
<evidence type="ECO:0000256" key="5">
    <source>
        <dbReference type="ARBA" id="ARBA00022664"/>
    </source>
</evidence>
<dbReference type="AlphaFoldDB" id="A0A9N9RD61"/>
<reference evidence="11" key="1">
    <citation type="submission" date="2021-12" db="EMBL/GenBank/DDBJ databases">
        <authorList>
            <person name="King R."/>
        </authorList>
    </citation>
    <scope>NUCLEOTIDE SEQUENCE</scope>
</reference>
<comment type="function">
    <text evidence="10">Protein associated with the U5 snRNP, during its maturation and its post-splicing recycling and which is required for spliceosomal tri-snRNP complex assembly in the nucleus. Has a molecular sequestering activity and transiently hinders SNRNP200 binding sites for constitutive splicing factors that intervene later during the assembly of the spliceosome and splicing. Together with its molecular sequestering activity, may also function as a molecular adapter and placeholder, coordinating the assembly of the U5 snRNP and its association with the U4/U6 di-snRNP.</text>
</comment>
<gene>
    <name evidence="11" type="ORF">DIATSA_LOCUS11361</name>
</gene>
<accession>A0A9N9RD61</accession>
<keyword evidence="7" id="KW-0508">mRNA splicing</keyword>
<dbReference type="GO" id="GO:0006397">
    <property type="term" value="P:mRNA processing"/>
    <property type="evidence" value="ECO:0007669"/>
    <property type="project" value="UniProtKB-KW"/>
</dbReference>
<dbReference type="OrthoDB" id="1906282at2759"/>
<evidence type="ECO:0000256" key="1">
    <source>
        <dbReference type="ARBA" id="ARBA00004123"/>
    </source>
</evidence>
<dbReference type="GO" id="GO:0005681">
    <property type="term" value="C:spliceosomal complex"/>
    <property type="evidence" value="ECO:0007669"/>
    <property type="project" value="UniProtKB-KW"/>
</dbReference>
<evidence type="ECO:0000313" key="12">
    <source>
        <dbReference type="Proteomes" id="UP001153714"/>
    </source>
</evidence>
<evidence type="ECO:0000256" key="2">
    <source>
        <dbReference type="ARBA" id="ARBA00004496"/>
    </source>
</evidence>
<dbReference type="InterPro" id="IPR029338">
    <property type="entry name" value="TSSC4"/>
</dbReference>
<evidence type="ECO:0000256" key="4">
    <source>
        <dbReference type="ARBA" id="ARBA00022490"/>
    </source>
</evidence>